<evidence type="ECO:0000256" key="1">
    <source>
        <dbReference type="SAM" id="Phobius"/>
    </source>
</evidence>
<accession>B7PJJ5</accession>
<keyword evidence="1" id="KW-0472">Membrane</keyword>
<dbReference type="Proteomes" id="UP000001555">
    <property type="component" value="Unassembled WGS sequence"/>
</dbReference>
<evidence type="ECO:0000313" key="4">
    <source>
        <dbReference type="Proteomes" id="UP000001555"/>
    </source>
</evidence>
<evidence type="ECO:0000313" key="3">
    <source>
        <dbReference type="EnsemblMetazoa" id="ISCW005184-PA"/>
    </source>
</evidence>
<keyword evidence="4" id="KW-1185">Reference proteome</keyword>
<gene>
    <name evidence="2" type="ORF">IscW_ISCW005184</name>
</gene>
<dbReference type="VEuPathDB" id="VectorBase:ISCW005184"/>
<dbReference type="EMBL" id="ABJB010072858">
    <property type="status" value="NOT_ANNOTATED_CDS"/>
    <property type="molecule type" value="Genomic_DNA"/>
</dbReference>
<organism>
    <name type="scientific">Ixodes scapularis</name>
    <name type="common">Black-legged tick</name>
    <name type="synonym">Deer tick</name>
    <dbReference type="NCBI Taxonomy" id="6945"/>
    <lineage>
        <taxon>Eukaryota</taxon>
        <taxon>Metazoa</taxon>
        <taxon>Ecdysozoa</taxon>
        <taxon>Arthropoda</taxon>
        <taxon>Chelicerata</taxon>
        <taxon>Arachnida</taxon>
        <taxon>Acari</taxon>
        <taxon>Parasitiformes</taxon>
        <taxon>Ixodida</taxon>
        <taxon>Ixodoidea</taxon>
        <taxon>Ixodidae</taxon>
        <taxon>Ixodinae</taxon>
        <taxon>Ixodes</taxon>
    </lineage>
</organism>
<keyword evidence="1" id="KW-1133">Transmembrane helix</keyword>
<dbReference type="VEuPathDB" id="VectorBase:ISCI005184"/>
<dbReference type="AlphaFoldDB" id="B7PJJ5"/>
<reference evidence="2 4" key="1">
    <citation type="submission" date="2008-03" db="EMBL/GenBank/DDBJ databases">
        <title>Annotation of Ixodes scapularis.</title>
        <authorList>
            <consortium name="Ixodes scapularis Genome Project Consortium"/>
            <person name="Caler E."/>
            <person name="Hannick L.I."/>
            <person name="Bidwell S."/>
            <person name="Joardar V."/>
            <person name="Thiagarajan M."/>
            <person name="Amedeo P."/>
            <person name="Galinsky K.J."/>
            <person name="Schobel S."/>
            <person name="Inman J."/>
            <person name="Hostetler J."/>
            <person name="Miller J."/>
            <person name="Hammond M."/>
            <person name="Megy K."/>
            <person name="Lawson D."/>
            <person name="Kodira C."/>
            <person name="Sutton G."/>
            <person name="Meyer J."/>
            <person name="Hill C.A."/>
            <person name="Birren B."/>
            <person name="Nene V."/>
            <person name="Collins F."/>
            <person name="Alarcon-Chaidez F."/>
            <person name="Wikel S."/>
            <person name="Strausberg R."/>
        </authorList>
    </citation>
    <scope>NUCLEOTIDE SEQUENCE [LARGE SCALE GENOMIC DNA]</scope>
    <source>
        <strain evidence="4">Wikel</strain>
        <strain evidence="2">Wikel colony</strain>
    </source>
</reference>
<dbReference type="EnsemblMetazoa" id="ISCW005184-RA">
    <property type="protein sequence ID" value="ISCW005184-PA"/>
    <property type="gene ID" value="ISCW005184"/>
</dbReference>
<protein>
    <submittedName>
        <fullName evidence="2 3">Uncharacterized protein</fullName>
    </submittedName>
</protein>
<feature type="transmembrane region" description="Helical" evidence="1">
    <location>
        <begin position="29"/>
        <end position="49"/>
    </location>
</feature>
<keyword evidence="1" id="KW-0812">Transmembrane</keyword>
<reference evidence="3" key="2">
    <citation type="submission" date="2020-05" db="UniProtKB">
        <authorList>
            <consortium name="EnsemblMetazoa"/>
        </authorList>
    </citation>
    <scope>IDENTIFICATION</scope>
    <source>
        <strain evidence="3">wikel</strain>
    </source>
</reference>
<dbReference type="PaxDb" id="6945-B7PJJ5"/>
<proteinExistence type="predicted"/>
<dbReference type="EMBL" id="DS727175">
    <property type="protein sequence ID" value="EEC06767.1"/>
    <property type="molecule type" value="Genomic_DNA"/>
</dbReference>
<dbReference type="InParanoid" id="B7PJJ5"/>
<evidence type="ECO:0000313" key="2">
    <source>
        <dbReference type="EMBL" id="EEC06767.1"/>
    </source>
</evidence>
<sequence length="85" mass="9574">MIKPISVYKSAGKLRQLRGTQAGVNRFRASLFVVGYAIVVGGGWILATYNRVQVREIPKPQGNFLTSELWNLEVKPEPMRDTKNI</sequence>
<dbReference type="HOGENOM" id="CLU_2515153_0_0_1"/>
<name>B7PJJ5_IXOSC</name>